<dbReference type="AlphaFoldDB" id="A0A1E8Q9A5"/>
<keyword evidence="5" id="KW-1185">Reference proteome</keyword>
<dbReference type="InterPro" id="IPR001647">
    <property type="entry name" value="HTH_TetR"/>
</dbReference>
<dbReference type="Gene3D" id="1.10.357.10">
    <property type="entry name" value="Tetracycline Repressor, domain 2"/>
    <property type="match status" value="1"/>
</dbReference>
<proteinExistence type="predicted"/>
<gene>
    <name evidence="4" type="ORF">BEL07_06250</name>
</gene>
<dbReference type="SUPFAM" id="SSF46689">
    <property type="entry name" value="Homeodomain-like"/>
    <property type="match status" value="1"/>
</dbReference>
<dbReference type="GO" id="GO:0000976">
    <property type="term" value="F:transcription cis-regulatory region binding"/>
    <property type="evidence" value="ECO:0007669"/>
    <property type="project" value="TreeGrafter"/>
</dbReference>
<feature type="DNA-binding region" description="H-T-H motif" evidence="2">
    <location>
        <begin position="99"/>
        <end position="118"/>
    </location>
</feature>
<dbReference type="PANTHER" id="PTHR30055:SF146">
    <property type="entry name" value="HTH-TYPE TRANSCRIPTIONAL DUAL REGULATOR CECR"/>
    <property type="match status" value="1"/>
</dbReference>
<keyword evidence="1 2" id="KW-0238">DNA-binding</keyword>
<reference evidence="4 5" key="1">
    <citation type="submission" date="2016-09" db="EMBL/GenBank/DDBJ databases">
        <title>genome sequence of Mycobacterium sp. 739 SCH.</title>
        <authorList>
            <person name="Greninger A.L."/>
            <person name="Qin X."/>
            <person name="Jerome K."/>
            <person name="Vora S."/>
            <person name="Quinn K."/>
        </authorList>
    </citation>
    <scope>NUCLEOTIDE SEQUENCE [LARGE SCALE GENOMIC DNA]</scope>
    <source>
        <strain evidence="4 5">SCH</strain>
    </source>
</reference>
<comment type="caution">
    <text evidence="4">The sequence shown here is derived from an EMBL/GenBank/DDBJ whole genome shotgun (WGS) entry which is preliminary data.</text>
</comment>
<evidence type="ECO:0000313" key="4">
    <source>
        <dbReference type="EMBL" id="OFJ54554.1"/>
    </source>
</evidence>
<dbReference type="EMBL" id="MCHX01000011">
    <property type="protein sequence ID" value="OFJ54554.1"/>
    <property type="molecule type" value="Genomic_DNA"/>
</dbReference>
<evidence type="ECO:0000256" key="2">
    <source>
        <dbReference type="PROSITE-ProRule" id="PRU00335"/>
    </source>
</evidence>
<dbReference type="PROSITE" id="PS50977">
    <property type="entry name" value="HTH_TETR_2"/>
    <property type="match status" value="1"/>
</dbReference>
<feature type="domain" description="HTH tetR-type" evidence="3">
    <location>
        <begin position="76"/>
        <end position="136"/>
    </location>
</feature>
<evidence type="ECO:0000256" key="1">
    <source>
        <dbReference type="ARBA" id="ARBA00023125"/>
    </source>
</evidence>
<accession>A0A1E8Q9A5</accession>
<evidence type="ECO:0000313" key="5">
    <source>
        <dbReference type="Proteomes" id="UP000178953"/>
    </source>
</evidence>
<evidence type="ECO:0000259" key="3">
    <source>
        <dbReference type="PROSITE" id="PS50977"/>
    </source>
</evidence>
<dbReference type="PANTHER" id="PTHR30055">
    <property type="entry name" value="HTH-TYPE TRANSCRIPTIONAL REGULATOR RUTR"/>
    <property type="match status" value="1"/>
</dbReference>
<dbReference type="Pfam" id="PF00440">
    <property type="entry name" value="TetR_N"/>
    <property type="match status" value="1"/>
</dbReference>
<organism evidence="4 5">
    <name type="scientific">Mycolicibacterium grossiae</name>
    <dbReference type="NCBI Taxonomy" id="1552759"/>
    <lineage>
        <taxon>Bacteria</taxon>
        <taxon>Bacillati</taxon>
        <taxon>Actinomycetota</taxon>
        <taxon>Actinomycetes</taxon>
        <taxon>Mycobacteriales</taxon>
        <taxon>Mycobacteriaceae</taxon>
        <taxon>Mycolicibacterium</taxon>
    </lineage>
</organism>
<dbReference type="InterPro" id="IPR050109">
    <property type="entry name" value="HTH-type_TetR-like_transc_reg"/>
</dbReference>
<dbReference type="Proteomes" id="UP000178953">
    <property type="component" value="Unassembled WGS sequence"/>
</dbReference>
<name>A0A1E8Q9A5_9MYCO</name>
<protein>
    <submittedName>
        <fullName evidence="4">TetR family transcriptional regulator</fullName>
    </submittedName>
</protein>
<dbReference type="InterPro" id="IPR009057">
    <property type="entry name" value="Homeodomain-like_sf"/>
</dbReference>
<dbReference type="OrthoDB" id="3467435at2"/>
<sequence length="271" mass="28625">MARRRSRRVDAVPSDVVQAALRSAERLGRDVADVPIVVIAHALGVSRSTLLRQLGGSRRTLDEAVRDVGVDPGGRPPVRLRAVEAAGALIGTGGVAAATLEAVAAAADCSLPSLYATFGGRDELLRAVYDRYMPILDVTDLVGASRGGDLTETVTNVYRGLAELSFQEPRVLPAVLTEALARPAGPGAGILIEHGALRMLDVIGRWLDDEVAAGRVRPLPRPVLIQQFISPVLVHAVMRPGLSNFPHVTLPDLQESCGLFARAFVAGVATD</sequence>
<dbReference type="GO" id="GO:0003700">
    <property type="term" value="F:DNA-binding transcription factor activity"/>
    <property type="evidence" value="ECO:0007669"/>
    <property type="project" value="TreeGrafter"/>
</dbReference>